<dbReference type="GO" id="GO:0010181">
    <property type="term" value="F:FMN binding"/>
    <property type="evidence" value="ECO:0007669"/>
    <property type="project" value="InterPro"/>
</dbReference>
<dbReference type="SUPFAM" id="SSF51395">
    <property type="entry name" value="FMN-linked oxidoreductases"/>
    <property type="match status" value="1"/>
</dbReference>
<dbReference type="InterPro" id="IPR044152">
    <property type="entry name" value="YqjM-like"/>
</dbReference>
<feature type="region of interest" description="Disordered" evidence="6">
    <location>
        <begin position="1"/>
        <end position="26"/>
    </location>
</feature>
<keyword evidence="5" id="KW-0560">Oxidoreductase</keyword>
<dbReference type="Proteomes" id="UP000310108">
    <property type="component" value="Unassembled WGS sequence"/>
</dbReference>
<keyword evidence="9" id="KW-1185">Reference proteome</keyword>
<keyword evidence="2" id="KW-0285">Flavoprotein</keyword>
<dbReference type="PANTHER" id="PTHR43303:SF4">
    <property type="entry name" value="NADPH DEHYDROGENASE C23G7.10C-RELATED"/>
    <property type="match status" value="1"/>
</dbReference>
<dbReference type="PANTHER" id="PTHR43303">
    <property type="entry name" value="NADPH DEHYDROGENASE C23G7.10C-RELATED"/>
    <property type="match status" value="1"/>
</dbReference>
<protein>
    <submittedName>
        <fullName evidence="8">Putative NADPH dehydrogenase C23G7.10c</fullName>
    </submittedName>
</protein>
<evidence type="ECO:0000256" key="1">
    <source>
        <dbReference type="ARBA" id="ARBA00001917"/>
    </source>
</evidence>
<organism evidence="8 9">
    <name type="scientific">Colletotrichum tanaceti</name>
    <dbReference type="NCBI Taxonomy" id="1306861"/>
    <lineage>
        <taxon>Eukaryota</taxon>
        <taxon>Fungi</taxon>
        <taxon>Dikarya</taxon>
        <taxon>Ascomycota</taxon>
        <taxon>Pezizomycotina</taxon>
        <taxon>Sordariomycetes</taxon>
        <taxon>Hypocreomycetidae</taxon>
        <taxon>Glomerellales</taxon>
        <taxon>Glomerellaceae</taxon>
        <taxon>Colletotrichum</taxon>
        <taxon>Colletotrichum destructivum species complex</taxon>
    </lineage>
</organism>
<dbReference type="GO" id="GO:0003959">
    <property type="term" value="F:NADPH dehydrogenase activity"/>
    <property type="evidence" value="ECO:0007669"/>
    <property type="project" value="InterPro"/>
</dbReference>
<dbReference type="STRING" id="1306861.A0A4U6XIK6"/>
<dbReference type="Gene3D" id="3.20.20.70">
    <property type="entry name" value="Aldolase class I"/>
    <property type="match status" value="1"/>
</dbReference>
<gene>
    <name evidence="8" type="ORF">CTA1_12787</name>
</gene>
<evidence type="ECO:0000256" key="2">
    <source>
        <dbReference type="ARBA" id="ARBA00022630"/>
    </source>
</evidence>
<evidence type="ECO:0000259" key="7">
    <source>
        <dbReference type="Pfam" id="PF00724"/>
    </source>
</evidence>
<proteinExistence type="predicted"/>
<comment type="caution">
    <text evidence="8">The sequence shown here is derived from an EMBL/GenBank/DDBJ whole genome shotgun (WGS) entry which is preliminary data.</text>
</comment>
<keyword evidence="3" id="KW-0288">FMN</keyword>
<dbReference type="AlphaFoldDB" id="A0A4U6XIK6"/>
<dbReference type="Pfam" id="PF00724">
    <property type="entry name" value="Oxidored_FMN"/>
    <property type="match status" value="1"/>
</dbReference>
<dbReference type="CDD" id="cd02932">
    <property type="entry name" value="OYE_YqiM_FMN"/>
    <property type="match status" value="1"/>
</dbReference>
<dbReference type="EMBL" id="PJEX01000103">
    <property type="protein sequence ID" value="TKW55309.1"/>
    <property type="molecule type" value="Genomic_DNA"/>
</dbReference>
<name>A0A4U6XIK6_9PEZI</name>
<feature type="domain" description="NADH:flavin oxidoreductase/NADH oxidase N-terminal" evidence="7">
    <location>
        <begin position="51"/>
        <end position="393"/>
    </location>
</feature>
<feature type="region of interest" description="Disordered" evidence="6">
    <location>
        <begin position="413"/>
        <end position="433"/>
    </location>
</feature>
<dbReference type="InterPro" id="IPR001155">
    <property type="entry name" value="OxRdtase_FMN_N"/>
</dbReference>
<keyword evidence="4" id="KW-0521">NADP</keyword>
<dbReference type="InterPro" id="IPR013785">
    <property type="entry name" value="Aldolase_TIM"/>
</dbReference>
<evidence type="ECO:0000313" key="8">
    <source>
        <dbReference type="EMBL" id="TKW55309.1"/>
    </source>
</evidence>
<sequence>MSTTHHNIQEKPDVPKGIVNEPAPGIPYFTPKQDPPAGTALLPEGQKDVPKLFRPLKLRSLVLQNRIGLSPLCQYSADDGHYTMWHDTHMGGIIQRGPGLACVEAAAVQARDRITPQDVGIWKDSQVEPLRRVVEFAHSQGQKIMIQLAHAGRKASTVAPWLSSGDVAGEDLGGWPDDVQAPSAIPWNDHHARPKEMSARDIEEFKEAAADAVRRAVEAGFDAIELHNAHGYLLHSFLSPVSNTRTDKYGGSWENRVRLTLETVELARSIIPDTMPLFLRISATDWLEEQKDIPESWTGDDTVRLAPLLAARGVDLLDISTGGNHPLQHPHVGPAYQAPFAVKVKEAVGSDMAVSSVGSIENAALANRLLEEDGLDLVFVGRGFQKNPGLVFAWADELGVQVNMPNQIRWGFGGRGKKSGRPVTEIPELIGKP</sequence>
<reference evidence="8 9" key="1">
    <citation type="journal article" date="2019" name="PLoS ONE">
        <title>Comparative genome analysis indicates high evolutionary potential of pathogenicity genes in Colletotrichum tanaceti.</title>
        <authorList>
            <person name="Lelwala R.V."/>
            <person name="Korhonen P.K."/>
            <person name="Young N.D."/>
            <person name="Scott J.B."/>
            <person name="Ades P.A."/>
            <person name="Gasser R.B."/>
            <person name="Taylor P.W.J."/>
        </authorList>
    </citation>
    <scope>NUCLEOTIDE SEQUENCE [LARGE SCALE GENOMIC DNA]</scope>
    <source>
        <strain evidence="8">BRIP57314</strain>
    </source>
</reference>
<evidence type="ECO:0000256" key="6">
    <source>
        <dbReference type="SAM" id="MobiDB-lite"/>
    </source>
</evidence>
<evidence type="ECO:0000256" key="5">
    <source>
        <dbReference type="ARBA" id="ARBA00023002"/>
    </source>
</evidence>
<comment type="cofactor">
    <cofactor evidence="1">
        <name>FMN</name>
        <dbReference type="ChEBI" id="CHEBI:58210"/>
    </cofactor>
</comment>
<dbReference type="GO" id="GO:0050661">
    <property type="term" value="F:NADP binding"/>
    <property type="evidence" value="ECO:0007669"/>
    <property type="project" value="InterPro"/>
</dbReference>
<accession>A0A4U6XIK6</accession>
<evidence type="ECO:0000256" key="4">
    <source>
        <dbReference type="ARBA" id="ARBA00022857"/>
    </source>
</evidence>
<evidence type="ECO:0000313" key="9">
    <source>
        <dbReference type="Proteomes" id="UP000310108"/>
    </source>
</evidence>
<evidence type="ECO:0000256" key="3">
    <source>
        <dbReference type="ARBA" id="ARBA00022643"/>
    </source>
</evidence>